<dbReference type="STRING" id="1437059.A6A05_01235"/>
<comment type="caution">
    <text evidence="5">The sequence shown here is derived from an EMBL/GenBank/DDBJ whole genome shotgun (WGS) entry which is preliminary data.</text>
</comment>
<dbReference type="Pfam" id="PF20148">
    <property type="entry name" value="DUF6531"/>
    <property type="match status" value="1"/>
</dbReference>
<feature type="domain" description="DUF6531" evidence="3">
    <location>
        <begin position="33"/>
        <end position="89"/>
    </location>
</feature>
<dbReference type="RefSeq" id="WP_068499379.1">
    <property type="nucleotide sequence ID" value="NZ_LWQU01000130.1"/>
</dbReference>
<dbReference type="InterPro" id="IPR056823">
    <property type="entry name" value="TEN-like_YD-shell"/>
</dbReference>
<keyword evidence="2" id="KW-0732">Signal</keyword>
<name>A0A178MTC4_9PROT</name>
<protein>
    <recommendedName>
        <fullName evidence="7">Rhs family protein</fullName>
    </recommendedName>
</protein>
<evidence type="ECO:0000256" key="2">
    <source>
        <dbReference type="SAM" id="SignalP"/>
    </source>
</evidence>
<keyword evidence="6" id="KW-1185">Reference proteome</keyword>
<dbReference type="OrthoDB" id="7322641at2"/>
<dbReference type="Gene3D" id="2.180.10.10">
    <property type="entry name" value="RHS repeat-associated core"/>
    <property type="match status" value="1"/>
</dbReference>
<feature type="domain" description="Teneurin-like YD-shell" evidence="4">
    <location>
        <begin position="280"/>
        <end position="469"/>
    </location>
</feature>
<dbReference type="EMBL" id="LWQU01000130">
    <property type="protein sequence ID" value="OAN51514.1"/>
    <property type="molecule type" value="Genomic_DNA"/>
</dbReference>
<evidence type="ECO:0000256" key="1">
    <source>
        <dbReference type="ARBA" id="ARBA00022737"/>
    </source>
</evidence>
<dbReference type="Pfam" id="PF05593">
    <property type="entry name" value="RHS_repeat"/>
    <property type="match status" value="1"/>
</dbReference>
<dbReference type="InterPro" id="IPR031325">
    <property type="entry name" value="RHS_repeat"/>
</dbReference>
<dbReference type="Proteomes" id="UP000078543">
    <property type="component" value="Unassembled WGS sequence"/>
</dbReference>
<sequence>MKRPLLAAASLIALSLQAAPAMAELSVCDRNLRITETDIAFPGGLEPSLERVYRSDSRDSGLFGRGWSSRYETRVEKQADGSLMTHESGCAATTLFVPVPGNAGRWEARGCGVQSITANPGGFERHMADGRSERFDTDGRLLRVADSNGNWVSLHREQGRVVRIEDNFGRVMTLSYDADGRIVRIGDDVGREARYRFDGEGRMIAAIDPDGGEHRYTYGEDGVLTAVEAPGGGKVTARYEAGNLARLDENGGVRRFGRRDGEGWTESWEETEDAGRHGLILDRTIRLYRADSSGQSVRWRELRERDGRTQDTEYNDLGLVATIREDNGLGAGFRYDRAGRLVHKETPAEAIDIAYDPQTGKVARIDRMADGRHSWSRFTYDAQGNLNGAANSEGRKVSLGHDPQGRIAWITEKGTQLSFTYNRDSQPTRIRLKGGGTIDVVYDGKGEITSVQSDGGAAMALKVTRTFQNLLELVKPANLKIAP</sequence>
<organism evidence="5 6">
    <name type="scientific">Magnetospirillum moscoviense</name>
    <dbReference type="NCBI Taxonomy" id="1437059"/>
    <lineage>
        <taxon>Bacteria</taxon>
        <taxon>Pseudomonadati</taxon>
        <taxon>Pseudomonadota</taxon>
        <taxon>Alphaproteobacteria</taxon>
        <taxon>Rhodospirillales</taxon>
        <taxon>Rhodospirillaceae</taxon>
        <taxon>Magnetospirillum</taxon>
    </lineage>
</organism>
<keyword evidence="1" id="KW-0677">Repeat</keyword>
<dbReference type="PANTHER" id="PTHR32305">
    <property type="match status" value="1"/>
</dbReference>
<dbReference type="PANTHER" id="PTHR32305:SF15">
    <property type="entry name" value="PROTEIN RHSA-RELATED"/>
    <property type="match status" value="1"/>
</dbReference>
<proteinExistence type="predicted"/>
<reference evidence="5 6" key="1">
    <citation type="submission" date="2016-04" db="EMBL/GenBank/DDBJ databases">
        <title>Draft genome sequence of freshwater magnetotactic bacteria Magnetospirillum marisnigri SP-1 and Magnetospirillum moscoviense BB-1.</title>
        <authorList>
            <person name="Koziaeva V."/>
            <person name="Dziuba M.V."/>
            <person name="Ivanov T.M."/>
            <person name="Kuznetsov B."/>
            <person name="Grouzdev D.S."/>
        </authorList>
    </citation>
    <scope>NUCLEOTIDE SEQUENCE [LARGE SCALE GENOMIC DNA]</scope>
    <source>
        <strain evidence="5 6">BB-1</strain>
    </source>
</reference>
<evidence type="ECO:0000259" key="3">
    <source>
        <dbReference type="Pfam" id="PF20148"/>
    </source>
</evidence>
<feature type="chain" id="PRO_5008092221" description="Rhs family protein" evidence="2">
    <location>
        <begin position="24"/>
        <end position="483"/>
    </location>
</feature>
<dbReference type="NCBIfam" id="TIGR01643">
    <property type="entry name" value="YD_repeat_2x"/>
    <property type="match status" value="2"/>
</dbReference>
<dbReference type="InterPro" id="IPR006530">
    <property type="entry name" value="YD"/>
</dbReference>
<dbReference type="AlphaFoldDB" id="A0A178MTC4"/>
<feature type="signal peptide" evidence="2">
    <location>
        <begin position="1"/>
        <end position="23"/>
    </location>
</feature>
<accession>A0A178MTC4</accession>
<gene>
    <name evidence="5" type="ORF">A6A05_01235</name>
</gene>
<evidence type="ECO:0000313" key="5">
    <source>
        <dbReference type="EMBL" id="OAN51514.1"/>
    </source>
</evidence>
<dbReference type="InterPro" id="IPR045351">
    <property type="entry name" value="DUF6531"/>
</dbReference>
<evidence type="ECO:0000313" key="6">
    <source>
        <dbReference type="Proteomes" id="UP000078543"/>
    </source>
</evidence>
<dbReference type="SUPFAM" id="SSF82171">
    <property type="entry name" value="DPP6 N-terminal domain-like"/>
    <property type="match status" value="1"/>
</dbReference>
<evidence type="ECO:0000259" key="4">
    <source>
        <dbReference type="Pfam" id="PF25023"/>
    </source>
</evidence>
<dbReference type="InterPro" id="IPR050708">
    <property type="entry name" value="T6SS_VgrG/RHS"/>
</dbReference>
<dbReference type="Pfam" id="PF25023">
    <property type="entry name" value="TEN_YD-shell"/>
    <property type="match status" value="1"/>
</dbReference>
<evidence type="ECO:0008006" key="7">
    <source>
        <dbReference type="Google" id="ProtNLM"/>
    </source>
</evidence>